<evidence type="ECO:0000313" key="2">
    <source>
        <dbReference type="EMBL" id="KAK8968148.1"/>
    </source>
</evidence>
<feature type="compositionally biased region" description="Polar residues" evidence="1">
    <location>
        <begin position="44"/>
        <end position="53"/>
    </location>
</feature>
<keyword evidence="3" id="KW-1185">Reference proteome</keyword>
<reference evidence="2 3" key="1">
    <citation type="journal article" date="2022" name="Nat. Plants">
        <title>Genomes of leafy and leafless Platanthera orchids illuminate the evolution of mycoheterotrophy.</title>
        <authorList>
            <person name="Li M.H."/>
            <person name="Liu K.W."/>
            <person name="Li Z."/>
            <person name="Lu H.C."/>
            <person name="Ye Q.L."/>
            <person name="Zhang D."/>
            <person name="Wang J.Y."/>
            <person name="Li Y.F."/>
            <person name="Zhong Z.M."/>
            <person name="Liu X."/>
            <person name="Yu X."/>
            <person name="Liu D.K."/>
            <person name="Tu X.D."/>
            <person name="Liu B."/>
            <person name="Hao Y."/>
            <person name="Liao X.Y."/>
            <person name="Jiang Y.T."/>
            <person name="Sun W.H."/>
            <person name="Chen J."/>
            <person name="Chen Y.Q."/>
            <person name="Ai Y."/>
            <person name="Zhai J.W."/>
            <person name="Wu S.S."/>
            <person name="Zhou Z."/>
            <person name="Hsiao Y.Y."/>
            <person name="Wu W.L."/>
            <person name="Chen Y.Y."/>
            <person name="Lin Y.F."/>
            <person name="Hsu J.L."/>
            <person name="Li C.Y."/>
            <person name="Wang Z.W."/>
            <person name="Zhao X."/>
            <person name="Zhong W.Y."/>
            <person name="Ma X.K."/>
            <person name="Ma L."/>
            <person name="Huang J."/>
            <person name="Chen G.Z."/>
            <person name="Huang M.Z."/>
            <person name="Huang L."/>
            <person name="Peng D.H."/>
            <person name="Luo Y.B."/>
            <person name="Zou S.Q."/>
            <person name="Chen S.P."/>
            <person name="Lan S."/>
            <person name="Tsai W.C."/>
            <person name="Van de Peer Y."/>
            <person name="Liu Z.J."/>
        </authorList>
    </citation>
    <scope>NUCLEOTIDE SEQUENCE [LARGE SCALE GENOMIC DNA]</scope>
    <source>
        <strain evidence="2">Lor288</strain>
    </source>
</reference>
<dbReference type="EMBL" id="JBBWWR010000004">
    <property type="protein sequence ID" value="KAK8968148.1"/>
    <property type="molecule type" value="Genomic_DNA"/>
</dbReference>
<protein>
    <submittedName>
        <fullName evidence="2">Uncharacterized protein</fullName>
    </submittedName>
</protein>
<evidence type="ECO:0000313" key="3">
    <source>
        <dbReference type="Proteomes" id="UP001412067"/>
    </source>
</evidence>
<comment type="caution">
    <text evidence="2">The sequence shown here is derived from an EMBL/GenBank/DDBJ whole genome shotgun (WGS) entry which is preliminary data.</text>
</comment>
<dbReference type="Proteomes" id="UP001412067">
    <property type="component" value="Unassembled WGS sequence"/>
</dbReference>
<evidence type="ECO:0000256" key="1">
    <source>
        <dbReference type="SAM" id="MobiDB-lite"/>
    </source>
</evidence>
<gene>
    <name evidence="2" type="ORF">KSP40_PGU001601</name>
</gene>
<name>A0ABR2MW37_9ASPA</name>
<proteinExistence type="predicted"/>
<feature type="compositionally biased region" description="Low complexity" evidence="1">
    <location>
        <begin position="58"/>
        <end position="76"/>
    </location>
</feature>
<feature type="region of interest" description="Disordered" evidence="1">
    <location>
        <begin position="1"/>
        <end position="76"/>
    </location>
</feature>
<organism evidence="2 3">
    <name type="scientific">Platanthera guangdongensis</name>
    <dbReference type="NCBI Taxonomy" id="2320717"/>
    <lineage>
        <taxon>Eukaryota</taxon>
        <taxon>Viridiplantae</taxon>
        <taxon>Streptophyta</taxon>
        <taxon>Embryophyta</taxon>
        <taxon>Tracheophyta</taxon>
        <taxon>Spermatophyta</taxon>
        <taxon>Magnoliopsida</taxon>
        <taxon>Liliopsida</taxon>
        <taxon>Asparagales</taxon>
        <taxon>Orchidaceae</taxon>
        <taxon>Orchidoideae</taxon>
        <taxon>Orchideae</taxon>
        <taxon>Orchidinae</taxon>
        <taxon>Platanthera</taxon>
    </lineage>
</organism>
<sequence>MGDREQPQETQHQQGTVQMEMGQCSSGGQASGSVLRMGDREQPQETQHQQGTVQMEMGQCSSGGQASGSVSGAEYL</sequence>
<feature type="compositionally biased region" description="Low complexity" evidence="1">
    <location>
        <begin position="22"/>
        <end position="33"/>
    </location>
</feature>
<feature type="compositionally biased region" description="Polar residues" evidence="1">
    <location>
        <begin position="8"/>
        <end position="17"/>
    </location>
</feature>
<accession>A0ABR2MW37</accession>